<protein>
    <submittedName>
        <fullName evidence="1">Uncharacterized protein</fullName>
    </submittedName>
</protein>
<name>A0A382XJ98_9ZZZZ</name>
<proteinExistence type="predicted"/>
<feature type="non-terminal residue" evidence="1">
    <location>
        <position position="1"/>
    </location>
</feature>
<dbReference type="EMBL" id="UINC01168079">
    <property type="protein sequence ID" value="SVD70920.1"/>
    <property type="molecule type" value="Genomic_DNA"/>
</dbReference>
<evidence type="ECO:0000313" key="1">
    <source>
        <dbReference type="EMBL" id="SVD70920.1"/>
    </source>
</evidence>
<gene>
    <name evidence="1" type="ORF">METZ01_LOCUS423774</name>
</gene>
<reference evidence="1" key="1">
    <citation type="submission" date="2018-05" db="EMBL/GenBank/DDBJ databases">
        <authorList>
            <person name="Lanie J.A."/>
            <person name="Ng W.-L."/>
            <person name="Kazmierczak K.M."/>
            <person name="Andrzejewski T.M."/>
            <person name="Davidsen T.M."/>
            <person name="Wayne K.J."/>
            <person name="Tettelin H."/>
            <person name="Glass J.I."/>
            <person name="Rusch D."/>
            <person name="Podicherti R."/>
            <person name="Tsui H.-C.T."/>
            <person name="Winkler M.E."/>
        </authorList>
    </citation>
    <scope>NUCLEOTIDE SEQUENCE</scope>
</reference>
<sequence>ISCAASIENKNTPFTLDFSSSEYEKIEDLRELERSTKQFFIDAIRVYGQKNSINKIQEIEESFIFTCLHEFDVFWINHCEKSLIDAMIKNSLEVNPIRTDYSLTNNADPQHRDIFRWCLSTKDQYDCVLFIYAWFDMRVSSCMEIFSAKECNLMYDKVLGKYNKEINFVTH</sequence>
<dbReference type="AlphaFoldDB" id="A0A382XJ98"/>
<organism evidence="1">
    <name type="scientific">marine metagenome</name>
    <dbReference type="NCBI Taxonomy" id="408172"/>
    <lineage>
        <taxon>unclassified sequences</taxon>
        <taxon>metagenomes</taxon>
        <taxon>ecological metagenomes</taxon>
    </lineage>
</organism>
<accession>A0A382XJ98</accession>